<protein>
    <recommendedName>
        <fullName evidence="14">C2H2-type domain-containing protein</fullName>
    </recommendedName>
</protein>
<keyword evidence="9" id="KW-0804">Transcription</keyword>
<dbReference type="GO" id="GO:0000433">
    <property type="term" value="P:carbon catabolite repression of transcription from RNA polymerase II promoter by glucose"/>
    <property type="evidence" value="ECO:0007669"/>
    <property type="project" value="TreeGrafter"/>
</dbReference>
<feature type="compositionally biased region" description="Low complexity" evidence="13">
    <location>
        <begin position="297"/>
        <end position="309"/>
    </location>
</feature>
<feature type="compositionally biased region" description="Low complexity" evidence="13">
    <location>
        <begin position="409"/>
        <end position="429"/>
    </location>
</feature>
<evidence type="ECO:0000256" key="3">
    <source>
        <dbReference type="ARBA" id="ARBA00022723"/>
    </source>
</evidence>
<dbReference type="PANTHER" id="PTHR47428:SF2">
    <property type="entry name" value="ZINC FINGER PROTEIN RSV1"/>
    <property type="match status" value="1"/>
</dbReference>
<dbReference type="OrthoDB" id="654211at2759"/>
<name>A0A9W8A637_9FUNG</name>
<feature type="domain" description="C2H2-type" evidence="14">
    <location>
        <begin position="47"/>
        <end position="76"/>
    </location>
</feature>
<keyword evidence="8" id="KW-0238">DNA-binding</keyword>
<keyword evidence="5 12" id="KW-0863">Zinc-finger</keyword>
<dbReference type="AlphaFoldDB" id="A0A9W8A637"/>
<dbReference type="GO" id="GO:0000978">
    <property type="term" value="F:RNA polymerase II cis-regulatory region sequence-specific DNA binding"/>
    <property type="evidence" value="ECO:0007669"/>
    <property type="project" value="TreeGrafter"/>
</dbReference>
<dbReference type="SUPFAM" id="SSF57667">
    <property type="entry name" value="beta-beta-alpha zinc fingers"/>
    <property type="match status" value="1"/>
</dbReference>
<feature type="compositionally biased region" description="Low complexity" evidence="13">
    <location>
        <begin position="173"/>
        <end position="185"/>
    </location>
</feature>
<dbReference type="InterPro" id="IPR051007">
    <property type="entry name" value="creA/MIG_C2H2-ZnF"/>
</dbReference>
<dbReference type="Proteomes" id="UP001150538">
    <property type="component" value="Unassembled WGS sequence"/>
</dbReference>
<evidence type="ECO:0000256" key="1">
    <source>
        <dbReference type="ARBA" id="ARBA00004123"/>
    </source>
</evidence>
<evidence type="ECO:0000256" key="7">
    <source>
        <dbReference type="ARBA" id="ARBA00023015"/>
    </source>
</evidence>
<feature type="compositionally biased region" description="Low complexity" evidence="13">
    <location>
        <begin position="366"/>
        <end position="393"/>
    </location>
</feature>
<evidence type="ECO:0000256" key="5">
    <source>
        <dbReference type="ARBA" id="ARBA00022771"/>
    </source>
</evidence>
<dbReference type="FunFam" id="3.30.160.60:FF:000152">
    <property type="entry name" value="DNA-binding protein creA"/>
    <property type="match status" value="1"/>
</dbReference>
<feature type="region of interest" description="Disordered" evidence="13">
    <location>
        <begin position="238"/>
        <end position="431"/>
    </location>
</feature>
<keyword evidence="7" id="KW-0805">Transcription regulation</keyword>
<proteinExistence type="inferred from homology"/>
<evidence type="ECO:0000256" key="4">
    <source>
        <dbReference type="ARBA" id="ARBA00022737"/>
    </source>
</evidence>
<keyword evidence="6" id="KW-0862">Zinc</keyword>
<keyword evidence="10" id="KW-0539">Nucleus</keyword>
<dbReference type="InterPro" id="IPR013087">
    <property type="entry name" value="Znf_C2H2_type"/>
</dbReference>
<dbReference type="PANTHER" id="PTHR47428">
    <property type="entry name" value="REGULATORY PROTEIN MIG1-RELATED"/>
    <property type="match status" value="1"/>
</dbReference>
<gene>
    <name evidence="15" type="ORF">H4219_001703</name>
</gene>
<dbReference type="Gene3D" id="3.30.160.60">
    <property type="entry name" value="Classic Zinc Finger"/>
    <property type="match status" value="2"/>
</dbReference>
<evidence type="ECO:0000256" key="13">
    <source>
        <dbReference type="SAM" id="MobiDB-lite"/>
    </source>
</evidence>
<keyword evidence="3" id="KW-0479">Metal-binding</keyword>
<feature type="region of interest" description="Disordered" evidence="13">
    <location>
        <begin position="149"/>
        <end position="207"/>
    </location>
</feature>
<organism evidence="15 16">
    <name type="scientific">Mycoemilia scoparia</name>
    <dbReference type="NCBI Taxonomy" id="417184"/>
    <lineage>
        <taxon>Eukaryota</taxon>
        <taxon>Fungi</taxon>
        <taxon>Fungi incertae sedis</taxon>
        <taxon>Zoopagomycota</taxon>
        <taxon>Kickxellomycotina</taxon>
        <taxon>Kickxellomycetes</taxon>
        <taxon>Kickxellales</taxon>
        <taxon>Kickxellaceae</taxon>
        <taxon>Mycoemilia</taxon>
    </lineage>
</organism>
<evidence type="ECO:0000256" key="12">
    <source>
        <dbReference type="PROSITE-ProRule" id="PRU00042"/>
    </source>
</evidence>
<feature type="region of interest" description="Disordered" evidence="13">
    <location>
        <begin position="64"/>
        <end position="86"/>
    </location>
</feature>
<feature type="domain" description="C2H2-type" evidence="14">
    <location>
        <begin position="19"/>
        <end position="46"/>
    </location>
</feature>
<dbReference type="FunFam" id="3.30.160.60:FF:000089">
    <property type="entry name" value="DNA-binding protein creA"/>
    <property type="match status" value="1"/>
</dbReference>
<dbReference type="GO" id="GO:0005737">
    <property type="term" value="C:cytoplasm"/>
    <property type="evidence" value="ECO:0007669"/>
    <property type="project" value="TreeGrafter"/>
</dbReference>
<feature type="compositionally biased region" description="Low complexity" evidence="13">
    <location>
        <begin position="345"/>
        <end position="359"/>
    </location>
</feature>
<sequence>MTIATATTSVPREEVPRPYKCPMCPKAFFRLEHQTRHIRTHTGEKPHQCIFPGCGKRFSRSDELTRHRRIHQNGSNSKRESRLARKRGMRSLLTISTAEPTPGDYSPYVPAPHTARNWQAPSHTHHVVPPMPRSAGSWCQSFDQSQQYHQQQQYYGHGHHQYQHGHHHHHHPYVQQQQPSPSIQQGMARRRQPAPLTSLPPRTALGLDLASPFSSATATANDCSDDGTGAMTSKFTTLSLPTTPIKNSTFPEPHHNNTSNGNSSNVHIHAHASQYASAHKPHTARPEVTHWTSPGLSSAASTASNSSMATLTCTINNNDPTQEKNHIPARPRSASGSTPATHILRSSAFSPSYRSSSASNIKAPASPHSSDLLSLPSSTLLTRNHHQPQQQQQHHQKLQTPMTAPAHKTSFSFNSSTPPPAASQSSLTPLKPPLAGYMQHPSSATTSIQDILNCETGREARRLHLSLPDPFK</sequence>
<feature type="compositionally biased region" description="Low complexity" evidence="13">
    <location>
        <begin position="256"/>
        <end position="265"/>
    </location>
</feature>
<evidence type="ECO:0000256" key="6">
    <source>
        <dbReference type="ARBA" id="ARBA00022833"/>
    </source>
</evidence>
<evidence type="ECO:0000256" key="11">
    <source>
        <dbReference type="ARBA" id="ARBA00038023"/>
    </source>
</evidence>
<dbReference type="Pfam" id="PF00096">
    <property type="entry name" value="zf-C2H2"/>
    <property type="match status" value="2"/>
</dbReference>
<evidence type="ECO:0000256" key="8">
    <source>
        <dbReference type="ARBA" id="ARBA00023125"/>
    </source>
</evidence>
<keyword evidence="16" id="KW-1185">Reference proteome</keyword>
<comment type="subcellular location">
    <subcellularLocation>
        <location evidence="1">Nucleus</location>
    </subcellularLocation>
</comment>
<keyword evidence="2" id="KW-0678">Repressor</keyword>
<reference evidence="15" key="1">
    <citation type="submission" date="2022-07" db="EMBL/GenBank/DDBJ databases">
        <title>Phylogenomic reconstructions and comparative analyses of Kickxellomycotina fungi.</title>
        <authorList>
            <person name="Reynolds N.K."/>
            <person name="Stajich J.E."/>
            <person name="Barry K."/>
            <person name="Grigoriev I.V."/>
            <person name="Crous P."/>
            <person name="Smith M.E."/>
        </authorList>
    </citation>
    <scope>NUCLEOTIDE SEQUENCE</scope>
    <source>
        <strain evidence="15">NBRC 100468</strain>
    </source>
</reference>
<comment type="caution">
    <text evidence="15">The sequence shown here is derived from an EMBL/GenBank/DDBJ whole genome shotgun (WGS) entry which is preliminary data.</text>
</comment>
<dbReference type="PROSITE" id="PS00028">
    <property type="entry name" value="ZINC_FINGER_C2H2_1"/>
    <property type="match status" value="2"/>
</dbReference>
<evidence type="ECO:0000256" key="9">
    <source>
        <dbReference type="ARBA" id="ARBA00023163"/>
    </source>
</evidence>
<evidence type="ECO:0000256" key="10">
    <source>
        <dbReference type="ARBA" id="ARBA00023242"/>
    </source>
</evidence>
<dbReference type="GO" id="GO:0008270">
    <property type="term" value="F:zinc ion binding"/>
    <property type="evidence" value="ECO:0007669"/>
    <property type="project" value="UniProtKB-KW"/>
</dbReference>
<evidence type="ECO:0000259" key="14">
    <source>
        <dbReference type="PROSITE" id="PS50157"/>
    </source>
</evidence>
<feature type="compositionally biased region" description="Polar residues" evidence="13">
    <location>
        <begin position="238"/>
        <end position="250"/>
    </location>
</feature>
<accession>A0A9W8A637</accession>
<dbReference type="GO" id="GO:0005634">
    <property type="term" value="C:nucleus"/>
    <property type="evidence" value="ECO:0007669"/>
    <property type="project" value="UniProtKB-SubCell"/>
</dbReference>
<dbReference type="InterPro" id="IPR036236">
    <property type="entry name" value="Znf_C2H2_sf"/>
</dbReference>
<keyword evidence="4" id="KW-0677">Repeat</keyword>
<dbReference type="EMBL" id="JANBPU010000020">
    <property type="protein sequence ID" value="KAJ1919922.1"/>
    <property type="molecule type" value="Genomic_DNA"/>
</dbReference>
<evidence type="ECO:0000313" key="16">
    <source>
        <dbReference type="Proteomes" id="UP001150538"/>
    </source>
</evidence>
<comment type="similarity">
    <text evidence="11">Belongs to the creA/MIG C2H2-type zinc-finger protein family.</text>
</comment>
<evidence type="ECO:0000256" key="2">
    <source>
        <dbReference type="ARBA" id="ARBA00022491"/>
    </source>
</evidence>
<evidence type="ECO:0000313" key="15">
    <source>
        <dbReference type="EMBL" id="KAJ1919922.1"/>
    </source>
</evidence>
<dbReference type="PROSITE" id="PS50157">
    <property type="entry name" value="ZINC_FINGER_C2H2_2"/>
    <property type="match status" value="2"/>
</dbReference>
<feature type="compositionally biased region" description="Polar residues" evidence="13">
    <location>
        <begin position="310"/>
        <end position="320"/>
    </location>
</feature>
<feature type="compositionally biased region" description="Basic residues" evidence="13">
    <location>
        <begin position="157"/>
        <end position="172"/>
    </location>
</feature>
<dbReference type="SMART" id="SM00355">
    <property type="entry name" value="ZnF_C2H2"/>
    <property type="match status" value="2"/>
</dbReference>